<proteinExistence type="predicted"/>
<reference evidence="1" key="1">
    <citation type="journal article" date="2021" name="Proc. Natl. Acad. Sci. U.S.A.">
        <title>A Catalog of Tens of Thousands of Viruses from Human Metagenomes Reveals Hidden Associations with Chronic Diseases.</title>
        <authorList>
            <person name="Tisza M.J."/>
            <person name="Buck C.B."/>
        </authorList>
    </citation>
    <scope>NUCLEOTIDE SEQUENCE</scope>
    <source>
        <strain evidence="1">CtakU3</strain>
    </source>
</reference>
<dbReference type="EMBL" id="BK015306">
    <property type="protein sequence ID" value="DAE00645.1"/>
    <property type="molecule type" value="Genomic_DNA"/>
</dbReference>
<protein>
    <submittedName>
        <fullName evidence="1">Uncharacterized protein</fullName>
    </submittedName>
</protein>
<name>A0A8S5P1W5_9CAUD</name>
<accession>A0A8S5P1W5</accession>
<sequence length="145" mass="16700">MNSVCKLLDLITKNENAAIEVGNIEKGKYTKRALYTRKEATKFQENAAEILKEREMPESVIYKNKALVFSRTSESTLDYGVIESISHKPRKVYYKNDALKQRMVLLEHPYKHVYIVDVIVETVDGKPMSYSVDNLVDILDKEGVR</sequence>
<evidence type="ECO:0000313" key="1">
    <source>
        <dbReference type="EMBL" id="DAE00645.1"/>
    </source>
</evidence>
<organism evidence="1">
    <name type="scientific">Myoviridae sp. ctakU3</name>
    <dbReference type="NCBI Taxonomy" id="2825135"/>
    <lineage>
        <taxon>Viruses</taxon>
        <taxon>Duplodnaviria</taxon>
        <taxon>Heunggongvirae</taxon>
        <taxon>Uroviricota</taxon>
        <taxon>Caudoviricetes</taxon>
    </lineage>
</organism>